<comment type="caution">
    <text evidence="7">The sequence shown here is derived from an EMBL/GenBank/DDBJ whole genome shotgun (WGS) entry which is preliminary data.</text>
</comment>
<dbReference type="GO" id="GO:0015087">
    <property type="term" value="F:cobalt ion transmembrane transporter activity"/>
    <property type="evidence" value="ECO:0007669"/>
    <property type="project" value="TreeGrafter"/>
</dbReference>
<feature type="transmembrane region" description="Helical" evidence="6">
    <location>
        <begin position="463"/>
        <end position="484"/>
    </location>
</feature>
<dbReference type="GO" id="GO:0050897">
    <property type="term" value="F:cobalt ion binding"/>
    <property type="evidence" value="ECO:0007669"/>
    <property type="project" value="TreeGrafter"/>
</dbReference>
<accession>A0AAN6XTZ2</accession>
<feature type="compositionally biased region" description="Polar residues" evidence="5">
    <location>
        <begin position="1"/>
        <end position="14"/>
    </location>
</feature>
<proteinExistence type="predicted"/>
<keyword evidence="3 6" id="KW-1133">Transmembrane helix</keyword>
<evidence type="ECO:0000313" key="7">
    <source>
        <dbReference type="EMBL" id="KAK4206853.1"/>
    </source>
</evidence>
<protein>
    <submittedName>
        <fullName evidence="7">Uncharacterized protein</fullName>
    </submittedName>
</protein>
<dbReference type="InterPro" id="IPR045863">
    <property type="entry name" value="CorA_TM1_TM2"/>
</dbReference>
<dbReference type="Gene3D" id="1.20.58.340">
    <property type="entry name" value="Magnesium transport protein CorA, transmembrane region"/>
    <property type="match status" value="1"/>
</dbReference>
<dbReference type="Proteomes" id="UP001301769">
    <property type="component" value="Unassembled WGS sequence"/>
</dbReference>
<evidence type="ECO:0000313" key="8">
    <source>
        <dbReference type="Proteomes" id="UP001301769"/>
    </source>
</evidence>
<dbReference type="EMBL" id="MU858344">
    <property type="protein sequence ID" value="KAK4206853.1"/>
    <property type="molecule type" value="Genomic_DNA"/>
</dbReference>
<comment type="subcellular location">
    <subcellularLocation>
        <location evidence="1">Cell membrane</location>
        <topology evidence="1">Multi-pass membrane protein</topology>
    </subcellularLocation>
</comment>
<dbReference type="InterPro" id="IPR002523">
    <property type="entry name" value="MgTranspt_CorA/ZnTranspt_ZntB"/>
</dbReference>
<evidence type="ECO:0000256" key="4">
    <source>
        <dbReference type="ARBA" id="ARBA00023136"/>
    </source>
</evidence>
<feature type="region of interest" description="Disordered" evidence="5">
    <location>
        <begin position="1"/>
        <end position="23"/>
    </location>
</feature>
<evidence type="ECO:0000256" key="5">
    <source>
        <dbReference type="SAM" id="MobiDB-lite"/>
    </source>
</evidence>
<evidence type="ECO:0000256" key="1">
    <source>
        <dbReference type="ARBA" id="ARBA00004651"/>
    </source>
</evidence>
<organism evidence="7 8">
    <name type="scientific">Rhypophila decipiens</name>
    <dbReference type="NCBI Taxonomy" id="261697"/>
    <lineage>
        <taxon>Eukaryota</taxon>
        <taxon>Fungi</taxon>
        <taxon>Dikarya</taxon>
        <taxon>Ascomycota</taxon>
        <taxon>Pezizomycotina</taxon>
        <taxon>Sordariomycetes</taxon>
        <taxon>Sordariomycetidae</taxon>
        <taxon>Sordariales</taxon>
        <taxon>Naviculisporaceae</taxon>
        <taxon>Rhypophila</taxon>
    </lineage>
</organism>
<dbReference type="GO" id="GO:0015095">
    <property type="term" value="F:magnesium ion transmembrane transporter activity"/>
    <property type="evidence" value="ECO:0007669"/>
    <property type="project" value="TreeGrafter"/>
</dbReference>
<dbReference type="AlphaFoldDB" id="A0AAN6XTZ2"/>
<reference evidence="7" key="2">
    <citation type="submission" date="2023-05" db="EMBL/GenBank/DDBJ databases">
        <authorList>
            <consortium name="Lawrence Berkeley National Laboratory"/>
            <person name="Steindorff A."/>
            <person name="Hensen N."/>
            <person name="Bonometti L."/>
            <person name="Westerberg I."/>
            <person name="Brannstrom I.O."/>
            <person name="Guillou S."/>
            <person name="Cros-Aarteil S."/>
            <person name="Calhoun S."/>
            <person name="Haridas S."/>
            <person name="Kuo A."/>
            <person name="Mondo S."/>
            <person name="Pangilinan J."/>
            <person name="Riley R."/>
            <person name="Labutti K."/>
            <person name="Andreopoulos B."/>
            <person name="Lipzen A."/>
            <person name="Chen C."/>
            <person name="Yanf M."/>
            <person name="Daum C."/>
            <person name="Ng V."/>
            <person name="Clum A."/>
            <person name="Ohm R."/>
            <person name="Martin F."/>
            <person name="Silar P."/>
            <person name="Natvig D."/>
            <person name="Lalanne C."/>
            <person name="Gautier V."/>
            <person name="Ament-Velasquez S.L."/>
            <person name="Kruys A."/>
            <person name="Hutchinson M.I."/>
            <person name="Powell A.J."/>
            <person name="Barry K."/>
            <person name="Miller A.N."/>
            <person name="Grigoriev I.V."/>
            <person name="Debuchy R."/>
            <person name="Gladieux P."/>
            <person name="Thoren M.H."/>
            <person name="Johannesson H."/>
        </authorList>
    </citation>
    <scope>NUCLEOTIDE SEQUENCE</scope>
    <source>
        <strain evidence="7">PSN293</strain>
    </source>
</reference>
<dbReference type="PANTHER" id="PTHR46494">
    <property type="entry name" value="CORA FAMILY METAL ION TRANSPORTER (EUROFUNG)"/>
    <property type="match status" value="1"/>
</dbReference>
<dbReference type="GO" id="GO:0005886">
    <property type="term" value="C:plasma membrane"/>
    <property type="evidence" value="ECO:0007669"/>
    <property type="project" value="UniProtKB-SubCell"/>
</dbReference>
<gene>
    <name evidence="7" type="ORF">QBC37DRAFT_113939</name>
</gene>
<evidence type="ECO:0000256" key="6">
    <source>
        <dbReference type="SAM" id="Phobius"/>
    </source>
</evidence>
<keyword evidence="8" id="KW-1185">Reference proteome</keyword>
<feature type="transmembrane region" description="Helical" evidence="6">
    <location>
        <begin position="430"/>
        <end position="451"/>
    </location>
</feature>
<sequence length="505" mass="56257">MSSSPRENSASQSSDHADPDGTWGALGPHADFIIVGNAPFAVVDWRADVHPGPGESVDIKPHLTTFADADELSKYINQPCRLPTAVRLIHTVNAPEPPEPFNESGDLHDDNVFGLWASRGKRQKAANLGCFAWEPIITGFRDPKSKGPRPTSEIRISEACCSLDYFGLCKHSSNEGSPCLHDKHSLTFVTPDSGESEGDSTCTYTACPRTISIVVRHGPLAHIQPDELNPDDPAFVLVVCEDVPHTCPPFFDSRLSFSIHGRPNEEGAAASILDVIFRRLFGRISYNWTDVVNTAVRHSRYLEDRVYIKPDDESQSPALWAASKSWMTIDRLLRAHIAVLGEFESSFDVVQSEPVVHGVLKDTAAKLPAGVDEPRRPRYLLVNDVVKTMERCLVKVQDDLIKPTTNLLDMLYKSVAIRDARLSLELNASLWRLSWITFIFLPLTFLSGFFGMNVDLFSDNPSIKWYFISAAGLVALFFLMWLGIKLAQKRNLSFGRQSKSYRNMV</sequence>
<dbReference type="PANTHER" id="PTHR46494:SF1">
    <property type="entry name" value="CORA FAMILY METAL ION TRANSPORTER (EUROFUNG)"/>
    <property type="match status" value="1"/>
</dbReference>
<name>A0AAN6XTZ2_9PEZI</name>
<dbReference type="SUPFAM" id="SSF144083">
    <property type="entry name" value="Magnesium transport protein CorA, transmembrane region"/>
    <property type="match status" value="1"/>
</dbReference>
<evidence type="ECO:0000256" key="3">
    <source>
        <dbReference type="ARBA" id="ARBA00022989"/>
    </source>
</evidence>
<reference evidence="7" key="1">
    <citation type="journal article" date="2023" name="Mol. Phylogenet. Evol.">
        <title>Genome-scale phylogeny and comparative genomics of the fungal order Sordariales.</title>
        <authorList>
            <person name="Hensen N."/>
            <person name="Bonometti L."/>
            <person name="Westerberg I."/>
            <person name="Brannstrom I.O."/>
            <person name="Guillou S."/>
            <person name="Cros-Aarteil S."/>
            <person name="Calhoun S."/>
            <person name="Haridas S."/>
            <person name="Kuo A."/>
            <person name="Mondo S."/>
            <person name="Pangilinan J."/>
            <person name="Riley R."/>
            <person name="LaButti K."/>
            <person name="Andreopoulos B."/>
            <person name="Lipzen A."/>
            <person name="Chen C."/>
            <person name="Yan M."/>
            <person name="Daum C."/>
            <person name="Ng V."/>
            <person name="Clum A."/>
            <person name="Steindorff A."/>
            <person name="Ohm R.A."/>
            <person name="Martin F."/>
            <person name="Silar P."/>
            <person name="Natvig D.O."/>
            <person name="Lalanne C."/>
            <person name="Gautier V."/>
            <person name="Ament-Velasquez S.L."/>
            <person name="Kruys A."/>
            <person name="Hutchinson M.I."/>
            <person name="Powell A.J."/>
            <person name="Barry K."/>
            <person name="Miller A.N."/>
            <person name="Grigoriev I.V."/>
            <person name="Debuchy R."/>
            <person name="Gladieux P."/>
            <person name="Hiltunen Thoren M."/>
            <person name="Johannesson H."/>
        </authorList>
    </citation>
    <scope>NUCLEOTIDE SEQUENCE</scope>
    <source>
        <strain evidence="7">PSN293</strain>
    </source>
</reference>
<keyword evidence="2 6" id="KW-0812">Transmembrane</keyword>
<keyword evidence="4 6" id="KW-0472">Membrane</keyword>
<evidence type="ECO:0000256" key="2">
    <source>
        <dbReference type="ARBA" id="ARBA00022692"/>
    </source>
</evidence>
<dbReference type="GO" id="GO:0000287">
    <property type="term" value="F:magnesium ion binding"/>
    <property type="evidence" value="ECO:0007669"/>
    <property type="project" value="TreeGrafter"/>
</dbReference>
<dbReference type="Pfam" id="PF01544">
    <property type="entry name" value="CorA"/>
    <property type="match status" value="1"/>
</dbReference>